<evidence type="ECO:0000256" key="3">
    <source>
        <dbReference type="ARBA" id="ARBA00022676"/>
    </source>
</evidence>
<comment type="catalytic activity">
    <reaction evidence="10">
        <text>di-trans,octa-cis-undecaprenyl diphospho-N-acetyl-alpha-D-muramoyl-L-alanyl-D-glutamyl-meso-2,6-diaminopimeloyl-D-alanyl-D-alanine + UDP-N-acetyl-alpha-D-glucosamine = di-trans,octa-cis-undecaprenyl diphospho-[N-acetyl-alpha-D-glucosaminyl-(1-&gt;4)]-N-acetyl-alpha-D-muramoyl-L-alanyl-D-glutamyl-meso-2,6-diaminopimeloyl-D-alanyl-D-alanine + UDP + H(+)</text>
        <dbReference type="Rhea" id="RHEA:31227"/>
        <dbReference type="ChEBI" id="CHEBI:15378"/>
        <dbReference type="ChEBI" id="CHEBI:57705"/>
        <dbReference type="ChEBI" id="CHEBI:58223"/>
        <dbReference type="ChEBI" id="CHEBI:61387"/>
        <dbReference type="ChEBI" id="CHEBI:61388"/>
        <dbReference type="EC" id="2.4.1.227"/>
    </reaction>
</comment>
<dbReference type="AlphaFoldDB" id="A0A6N3EUP0"/>
<comment type="function">
    <text evidence="10">Cell wall formation. Catalyzes the transfer of a GlcNAc subunit on undecaprenyl-pyrophosphoryl-MurNAc-pentapeptide (lipid intermediate I) to form undecaprenyl-pyrophosphoryl-MurNAc-(pentapeptide)GlcNAc (lipid intermediate II).</text>
</comment>
<protein>
    <recommendedName>
        <fullName evidence="10">UDP-N-acetylglucosamine--N-acetylmuramyl-(pentapeptide) pyrophosphoryl-undecaprenol N-acetylglucosamine transferase</fullName>
        <ecNumber evidence="10">2.4.1.227</ecNumber>
    </recommendedName>
    <alternativeName>
        <fullName evidence="10">Undecaprenyl-PP-MurNAc-pentapeptide-UDPGlcNAc GlcNAc transferase</fullName>
    </alternativeName>
</protein>
<dbReference type="GO" id="GO:0050511">
    <property type="term" value="F:undecaprenyldiphospho-muramoylpentapeptide beta-N-acetylglucosaminyltransferase activity"/>
    <property type="evidence" value="ECO:0007669"/>
    <property type="project" value="UniProtKB-UniRule"/>
</dbReference>
<dbReference type="PANTHER" id="PTHR21015">
    <property type="entry name" value="UDP-N-ACETYLGLUCOSAMINE--N-ACETYLMURAMYL-(PENTAPEPTIDE) PYROPHOSPHORYL-UNDECAPRENOL N-ACETYLGLUCOSAMINE TRANSFERASE 1"/>
    <property type="match status" value="1"/>
</dbReference>
<keyword evidence="3 10" id="KW-0328">Glycosyltransferase</keyword>
<evidence type="ECO:0000256" key="2">
    <source>
        <dbReference type="ARBA" id="ARBA00022618"/>
    </source>
</evidence>
<sequence>MNKYKIIMTGGGTAGHVTPNLALVPKLKEKGFEIKYIGSKDGIEKEIINDANIPYFEISSGKLRRYFDVKNFTDPFKVMKGVIEANKILKKEKPNVIFSKGGFVAVPVVIAASMRKIPVVSHESDLTPGLANKLSSPFCDKLCVTFRESLKYIKDGKGVLTGTPIREEILKGNATRGKEICGFKDNKEILLVIGGSLGAKSINEAVRKNLKELLKSFNIIHICGKGNLDEKLANTNGYKQFDYVKEELPNLLKASDLIISRAGANVIFELLALKKPTLLIPLSKKISRGDQILNANSFEKEGFSLVLDEDEMIEDNKKLINKLEELRGKKSLLVQNMNNSGIGNGVDAILGVITKSIELNK</sequence>
<evidence type="ECO:0000256" key="11">
    <source>
        <dbReference type="SAM" id="Coils"/>
    </source>
</evidence>
<evidence type="ECO:0000256" key="10">
    <source>
        <dbReference type="HAMAP-Rule" id="MF_00033"/>
    </source>
</evidence>
<dbReference type="SUPFAM" id="SSF53756">
    <property type="entry name" value="UDP-Glycosyltransferase/glycogen phosphorylase"/>
    <property type="match status" value="1"/>
</dbReference>
<feature type="binding site" evidence="10">
    <location>
        <position position="196"/>
    </location>
    <ligand>
        <name>UDP-N-acetyl-alpha-D-glucosamine</name>
        <dbReference type="ChEBI" id="CHEBI:57705"/>
    </ligand>
</feature>
<dbReference type="InterPro" id="IPR007235">
    <property type="entry name" value="Glyco_trans_28_C"/>
</dbReference>
<comment type="pathway">
    <text evidence="10">Cell wall biogenesis; peptidoglycan biosynthesis.</text>
</comment>
<organism evidence="14">
    <name type="scientific">Clostridium tertium</name>
    <dbReference type="NCBI Taxonomy" id="1559"/>
    <lineage>
        <taxon>Bacteria</taxon>
        <taxon>Bacillati</taxon>
        <taxon>Bacillota</taxon>
        <taxon>Clostridia</taxon>
        <taxon>Eubacteriales</taxon>
        <taxon>Clostridiaceae</taxon>
        <taxon>Clostridium</taxon>
    </lineage>
</organism>
<dbReference type="GO" id="GO:0005975">
    <property type="term" value="P:carbohydrate metabolic process"/>
    <property type="evidence" value="ECO:0007669"/>
    <property type="project" value="InterPro"/>
</dbReference>
<keyword evidence="7 10" id="KW-0472">Membrane</keyword>
<keyword evidence="5 10" id="KW-0133">Cell shape</keyword>
<keyword evidence="4 10" id="KW-0808">Transferase</keyword>
<comment type="caution">
    <text evidence="10">Lacks conserved residue(s) required for the propagation of feature annotation.</text>
</comment>
<dbReference type="Pfam" id="PF03033">
    <property type="entry name" value="Glyco_transf_28"/>
    <property type="match status" value="1"/>
</dbReference>
<evidence type="ECO:0000256" key="8">
    <source>
        <dbReference type="ARBA" id="ARBA00023306"/>
    </source>
</evidence>
<evidence type="ECO:0000256" key="9">
    <source>
        <dbReference type="ARBA" id="ARBA00023316"/>
    </source>
</evidence>
<dbReference type="GO" id="GO:0051301">
    <property type="term" value="P:cell division"/>
    <property type="evidence" value="ECO:0007669"/>
    <property type="project" value="UniProtKB-KW"/>
</dbReference>
<dbReference type="NCBIfam" id="TIGR01133">
    <property type="entry name" value="murG"/>
    <property type="match status" value="1"/>
</dbReference>
<keyword evidence="6 10" id="KW-0573">Peptidoglycan synthesis</keyword>
<feature type="domain" description="Glycosyltransferase family 28 N-terminal" evidence="12">
    <location>
        <begin position="6"/>
        <end position="142"/>
    </location>
</feature>
<comment type="subcellular location">
    <subcellularLocation>
        <location evidence="10">Cell membrane</location>
        <topology evidence="10">Peripheral membrane protein</topology>
        <orientation evidence="10">Cytoplasmic side</orientation>
    </subcellularLocation>
</comment>
<feature type="binding site" evidence="10">
    <location>
        <position position="291"/>
    </location>
    <ligand>
        <name>UDP-N-acetyl-alpha-D-glucosamine</name>
        <dbReference type="ChEBI" id="CHEBI:57705"/>
    </ligand>
</feature>
<dbReference type="EC" id="2.4.1.227" evidence="10"/>
<feature type="coiled-coil region" evidence="11">
    <location>
        <begin position="309"/>
        <end position="336"/>
    </location>
</feature>
<evidence type="ECO:0000256" key="5">
    <source>
        <dbReference type="ARBA" id="ARBA00022960"/>
    </source>
</evidence>
<dbReference type="CDD" id="cd03785">
    <property type="entry name" value="GT28_MurG"/>
    <property type="match status" value="1"/>
</dbReference>
<dbReference type="Gene3D" id="3.40.50.2000">
    <property type="entry name" value="Glycogen Phosphorylase B"/>
    <property type="match status" value="2"/>
</dbReference>
<evidence type="ECO:0000256" key="1">
    <source>
        <dbReference type="ARBA" id="ARBA00022475"/>
    </source>
</evidence>
<proteinExistence type="inferred from homology"/>
<dbReference type="PANTHER" id="PTHR21015:SF27">
    <property type="entry name" value="UDP-N-ACETYLGLUCOSAMINE--N-ACETYLMURAMYL-(PENTAPEPTIDE) PYROPHOSPHORYL-UNDECAPRENOL N-ACETYLGLUCOSAMINE TRANSFERASE"/>
    <property type="match status" value="1"/>
</dbReference>
<evidence type="ECO:0000259" key="12">
    <source>
        <dbReference type="Pfam" id="PF03033"/>
    </source>
</evidence>
<comment type="similarity">
    <text evidence="10">Belongs to the glycosyltransferase 28 family. MurG subfamily.</text>
</comment>
<feature type="domain" description="Glycosyl transferase family 28 C-terminal" evidence="13">
    <location>
        <begin position="190"/>
        <end position="340"/>
    </location>
</feature>
<keyword evidence="8 10" id="KW-0131">Cell cycle</keyword>
<keyword evidence="1 10" id="KW-1003">Cell membrane</keyword>
<dbReference type="EMBL" id="CACRTO010000021">
    <property type="protein sequence ID" value="VYU42611.1"/>
    <property type="molecule type" value="Genomic_DNA"/>
</dbReference>
<dbReference type="GO" id="GO:0008360">
    <property type="term" value="P:regulation of cell shape"/>
    <property type="evidence" value="ECO:0007669"/>
    <property type="project" value="UniProtKB-KW"/>
</dbReference>
<accession>A0A6N3EUP0</accession>
<dbReference type="GO" id="GO:0071555">
    <property type="term" value="P:cell wall organization"/>
    <property type="evidence" value="ECO:0007669"/>
    <property type="project" value="UniProtKB-KW"/>
</dbReference>
<keyword evidence="11" id="KW-0175">Coiled coil</keyword>
<dbReference type="Pfam" id="PF04101">
    <property type="entry name" value="Glyco_tran_28_C"/>
    <property type="match status" value="1"/>
</dbReference>
<dbReference type="InterPro" id="IPR004276">
    <property type="entry name" value="GlycoTrans_28_N"/>
</dbReference>
<dbReference type="InterPro" id="IPR006009">
    <property type="entry name" value="GlcNAc_MurG"/>
</dbReference>
<evidence type="ECO:0000259" key="13">
    <source>
        <dbReference type="Pfam" id="PF04101"/>
    </source>
</evidence>
<feature type="binding site" evidence="10">
    <location>
        <position position="166"/>
    </location>
    <ligand>
        <name>UDP-N-acetyl-alpha-D-glucosamine</name>
        <dbReference type="ChEBI" id="CHEBI:57705"/>
    </ligand>
</feature>
<evidence type="ECO:0000256" key="7">
    <source>
        <dbReference type="ARBA" id="ARBA00023136"/>
    </source>
</evidence>
<dbReference type="HAMAP" id="MF_00033">
    <property type="entry name" value="MurG"/>
    <property type="match status" value="1"/>
</dbReference>
<evidence type="ECO:0000256" key="6">
    <source>
        <dbReference type="ARBA" id="ARBA00022984"/>
    </source>
</evidence>
<name>A0A6N3EUP0_9CLOT</name>
<keyword evidence="2 10" id="KW-0132">Cell division</keyword>
<dbReference type="RefSeq" id="WP_156626823.1">
    <property type="nucleotide sequence ID" value="NZ_CACRTO010000021.1"/>
</dbReference>
<dbReference type="GO" id="GO:0005886">
    <property type="term" value="C:plasma membrane"/>
    <property type="evidence" value="ECO:0007669"/>
    <property type="project" value="UniProtKB-SubCell"/>
</dbReference>
<gene>
    <name evidence="14" type="primary">murG_2</name>
    <name evidence="10" type="synonym">murG</name>
    <name evidence="14" type="ORF">CTLFYP3_02388</name>
</gene>
<reference evidence="14" key="1">
    <citation type="submission" date="2019-11" db="EMBL/GenBank/DDBJ databases">
        <authorList>
            <person name="Feng L."/>
        </authorList>
    </citation>
    <scope>NUCLEOTIDE SEQUENCE</scope>
    <source>
        <strain evidence="14">CTertiumLFYP3</strain>
    </source>
</reference>
<dbReference type="GO" id="GO:0009252">
    <property type="term" value="P:peptidoglycan biosynthetic process"/>
    <property type="evidence" value="ECO:0007669"/>
    <property type="project" value="UniProtKB-UniRule"/>
</dbReference>
<dbReference type="UniPathway" id="UPA00219"/>
<dbReference type="NCBIfam" id="NF009102">
    <property type="entry name" value="PRK12446.1"/>
    <property type="match status" value="1"/>
</dbReference>
<feature type="binding site" evidence="10">
    <location>
        <begin position="13"/>
        <end position="15"/>
    </location>
    <ligand>
        <name>UDP-N-acetyl-alpha-D-glucosamine</name>
        <dbReference type="ChEBI" id="CHEBI:57705"/>
    </ligand>
</feature>
<keyword evidence="9 10" id="KW-0961">Cell wall biogenesis/degradation</keyword>
<evidence type="ECO:0000256" key="4">
    <source>
        <dbReference type="ARBA" id="ARBA00022679"/>
    </source>
</evidence>
<evidence type="ECO:0000313" key="14">
    <source>
        <dbReference type="EMBL" id="VYU42611.1"/>
    </source>
</evidence>